<proteinExistence type="predicted"/>
<gene>
    <name evidence="1" type="ORF">NQ318_011941</name>
</gene>
<keyword evidence="2" id="KW-1185">Reference proteome</keyword>
<name>A0AAV8XLP0_9CUCU</name>
<accession>A0AAV8XLP0</accession>
<dbReference type="EMBL" id="JAPWTK010000492">
    <property type="protein sequence ID" value="KAJ8939380.1"/>
    <property type="molecule type" value="Genomic_DNA"/>
</dbReference>
<organism evidence="1 2">
    <name type="scientific">Aromia moschata</name>
    <dbReference type="NCBI Taxonomy" id="1265417"/>
    <lineage>
        <taxon>Eukaryota</taxon>
        <taxon>Metazoa</taxon>
        <taxon>Ecdysozoa</taxon>
        <taxon>Arthropoda</taxon>
        <taxon>Hexapoda</taxon>
        <taxon>Insecta</taxon>
        <taxon>Pterygota</taxon>
        <taxon>Neoptera</taxon>
        <taxon>Endopterygota</taxon>
        <taxon>Coleoptera</taxon>
        <taxon>Polyphaga</taxon>
        <taxon>Cucujiformia</taxon>
        <taxon>Chrysomeloidea</taxon>
        <taxon>Cerambycidae</taxon>
        <taxon>Cerambycinae</taxon>
        <taxon>Callichromatini</taxon>
        <taxon>Aromia</taxon>
    </lineage>
</organism>
<protein>
    <submittedName>
        <fullName evidence="1">Uncharacterized protein</fullName>
    </submittedName>
</protein>
<evidence type="ECO:0000313" key="1">
    <source>
        <dbReference type="EMBL" id="KAJ8939380.1"/>
    </source>
</evidence>
<dbReference type="AlphaFoldDB" id="A0AAV8XLP0"/>
<reference evidence="1" key="1">
    <citation type="journal article" date="2023" name="Insect Mol. Biol.">
        <title>Genome sequencing provides insights into the evolution of gene families encoding plant cell wall-degrading enzymes in longhorned beetles.</title>
        <authorList>
            <person name="Shin N.R."/>
            <person name="Okamura Y."/>
            <person name="Kirsch R."/>
            <person name="Pauchet Y."/>
        </authorList>
    </citation>
    <scope>NUCLEOTIDE SEQUENCE</scope>
    <source>
        <strain evidence="1">AMC_N1</strain>
    </source>
</reference>
<dbReference type="Proteomes" id="UP001162162">
    <property type="component" value="Unassembled WGS sequence"/>
</dbReference>
<sequence>MCAMDEHNPPVAPATLGKYKIRNLKTDDLNYRSYINYLAAFLSLRLVLNHNVHDFMISVNDKDWGAFGDVVVNMLYKGKTILYAIHVSSDFSKAVTLKREVLNKWKTNDDITCDATIELKSLTKKNDLINVTSDSENVYTFLLKDKIECELPSILLYTSQRVVPSMLNQQLKVGFKNYPDISKDFIKYIENWEEGKLGGHYKLRKKDIILKIGEILLTPYIVSPKRIQPHHHSFDIWNNIINNVDLTVVKNEPFAISKICVPLNRIIEETFATNIDTITKSISLKSGDSSILDRIRDPFKSYLFEVLQDQKRDELPLHQVYTIFWKAGKIPLLLSTEDREECKGFIFDVKEELECNLYGQKELLRMNSSSYIDERLRSSDPALF</sequence>
<comment type="caution">
    <text evidence="1">The sequence shown here is derived from an EMBL/GenBank/DDBJ whole genome shotgun (WGS) entry which is preliminary data.</text>
</comment>
<evidence type="ECO:0000313" key="2">
    <source>
        <dbReference type="Proteomes" id="UP001162162"/>
    </source>
</evidence>